<dbReference type="EMBL" id="JAHGAV010001149">
    <property type="protein sequence ID" value="KAG6922771.1"/>
    <property type="molecule type" value="Genomic_DNA"/>
</dbReference>
<dbReference type="Pfam" id="PF17917">
    <property type="entry name" value="RT_RNaseH"/>
    <property type="match status" value="1"/>
</dbReference>
<dbReference type="Proteomes" id="UP000765507">
    <property type="component" value="Unassembled WGS sequence"/>
</dbReference>
<dbReference type="InterPro" id="IPR041373">
    <property type="entry name" value="RT_RNaseH"/>
</dbReference>
<proteinExistence type="predicted"/>
<dbReference type="PANTHER" id="PTHR34072:SF52">
    <property type="entry name" value="RIBONUCLEASE H"/>
    <property type="match status" value="1"/>
</dbReference>
<name>A0A8T1S1P1_CHESE</name>
<keyword evidence="5" id="KW-0378">Hydrolase</keyword>
<evidence type="ECO:0000256" key="6">
    <source>
        <dbReference type="ARBA" id="ARBA00022918"/>
    </source>
</evidence>
<dbReference type="Gene3D" id="3.10.20.370">
    <property type="match status" value="1"/>
</dbReference>
<dbReference type="OrthoDB" id="6415283at2759"/>
<evidence type="ECO:0000256" key="2">
    <source>
        <dbReference type="ARBA" id="ARBA00022695"/>
    </source>
</evidence>
<evidence type="ECO:0000256" key="1">
    <source>
        <dbReference type="ARBA" id="ARBA00022679"/>
    </source>
</evidence>
<evidence type="ECO:0000256" key="5">
    <source>
        <dbReference type="ARBA" id="ARBA00022801"/>
    </source>
</evidence>
<reference evidence="8 9" key="1">
    <citation type="journal article" date="2020" name="G3 (Bethesda)">
        <title>Draft Genome of the Common Snapping Turtle, Chelydra serpentina, a Model for Phenotypic Plasticity in Reptiles.</title>
        <authorList>
            <person name="Das D."/>
            <person name="Singh S.K."/>
            <person name="Bierstedt J."/>
            <person name="Erickson A."/>
            <person name="Galli G.L.J."/>
            <person name="Crossley D.A. 2nd"/>
            <person name="Rhen T."/>
        </authorList>
    </citation>
    <scope>NUCLEOTIDE SEQUENCE [LARGE SCALE GENOMIC DNA]</scope>
    <source>
        <strain evidence="8">KW</strain>
    </source>
</reference>
<accession>A0A8T1S1P1</accession>
<keyword evidence="4" id="KW-0255">Endonuclease</keyword>
<evidence type="ECO:0000256" key="4">
    <source>
        <dbReference type="ARBA" id="ARBA00022759"/>
    </source>
</evidence>
<keyword evidence="1" id="KW-0808">Transferase</keyword>
<keyword evidence="2" id="KW-0548">Nucleotidyltransferase</keyword>
<dbReference type="GO" id="GO:0004519">
    <property type="term" value="F:endonuclease activity"/>
    <property type="evidence" value="ECO:0007669"/>
    <property type="project" value="UniProtKB-KW"/>
</dbReference>
<dbReference type="GO" id="GO:0016787">
    <property type="term" value="F:hydrolase activity"/>
    <property type="evidence" value="ECO:0007669"/>
    <property type="project" value="UniProtKB-KW"/>
</dbReference>
<comment type="caution">
    <text evidence="8">The sequence shown here is derived from an EMBL/GenBank/DDBJ whole genome shotgun (WGS) entry which is preliminary data.</text>
</comment>
<dbReference type="CDD" id="cd09274">
    <property type="entry name" value="RNase_HI_RT_Ty3"/>
    <property type="match status" value="1"/>
</dbReference>
<keyword evidence="9" id="KW-1185">Reference proteome</keyword>
<keyword evidence="6" id="KW-0695">RNA-directed DNA polymerase</keyword>
<evidence type="ECO:0000313" key="9">
    <source>
        <dbReference type="Proteomes" id="UP000765507"/>
    </source>
</evidence>
<dbReference type="FunFam" id="3.10.20.370:FF:000001">
    <property type="entry name" value="Retrovirus-related Pol polyprotein from transposon 17.6-like protein"/>
    <property type="match status" value="1"/>
</dbReference>
<keyword evidence="3" id="KW-0540">Nuclease</keyword>
<feature type="domain" description="Reverse transcriptase RNase H-like" evidence="7">
    <location>
        <begin position="11"/>
        <end position="100"/>
    </location>
</feature>
<evidence type="ECO:0000259" key="7">
    <source>
        <dbReference type="Pfam" id="PF17917"/>
    </source>
</evidence>
<feature type="non-terminal residue" evidence="8">
    <location>
        <position position="102"/>
    </location>
</feature>
<sequence>LCNDPVLIAPDFNKEFILQTDASEVGLGVVLSQMVGEEEHPILYLSRKLLPREQKYPVVERECLAVKWAMETLRYYLLGRRFTLVTDHAPLQWMQWNREKNA</sequence>
<dbReference type="SUPFAM" id="SSF56672">
    <property type="entry name" value="DNA/RNA polymerases"/>
    <property type="match status" value="1"/>
</dbReference>
<dbReference type="InterPro" id="IPR043502">
    <property type="entry name" value="DNA/RNA_pol_sf"/>
</dbReference>
<dbReference type="GO" id="GO:0003964">
    <property type="term" value="F:RNA-directed DNA polymerase activity"/>
    <property type="evidence" value="ECO:0007669"/>
    <property type="project" value="UniProtKB-KW"/>
</dbReference>
<dbReference type="PANTHER" id="PTHR34072">
    <property type="entry name" value="ENZYMATIC POLYPROTEIN-RELATED"/>
    <property type="match status" value="1"/>
</dbReference>
<protein>
    <recommendedName>
        <fullName evidence="7">Reverse transcriptase RNase H-like domain-containing protein</fullName>
    </recommendedName>
</protein>
<feature type="non-terminal residue" evidence="8">
    <location>
        <position position="1"/>
    </location>
</feature>
<evidence type="ECO:0000256" key="3">
    <source>
        <dbReference type="ARBA" id="ARBA00022722"/>
    </source>
</evidence>
<gene>
    <name evidence="8" type="ORF">G0U57_001039</name>
</gene>
<dbReference type="AlphaFoldDB" id="A0A8T1S1P1"/>
<evidence type="ECO:0000313" key="8">
    <source>
        <dbReference type="EMBL" id="KAG6922771.1"/>
    </source>
</evidence>
<organism evidence="8 9">
    <name type="scientific">Chelydra serpentina</name>
    <name type="common">Snapping turtle</name>
    <name type="synonym">Testudo serpentina</name>
    <dbReference type="NCBI Taxonomy" id="8475"/>
    <lineage>
        <taxon>Eukaryota</taxon>
        <taxon>Metazoa</taxon>
        <taxon>Chordata</taxon>
        <taxon>Craniata</taxon>
        <taxon>Vertebrata</taxon>
        <taxon>Euteleostomi</taxon>
        <taxon>Archelosauria</taxon>
        <taxon>Testudinata</taxon>
        <taxon>Testudines</taxon>
        <taxon>Cryptodira</taxon>
        <taxon>Durocryptodira</taxon>
        <taxon>Americhelydia</taxon>
        <taxon>Chelydroidea</taxon>
        <taxon>Chelydridae</taxon>
        <taxon>Chelydra</taxon>
    </lineage>
</organism>